<reference evidence="3" key="1">
    <citation type="submission" date="2017-09" db="EMBL/GenBank/DDBJ databases">
        <title>Depth-based differentiation of microbial function through sediment-hosted aquifers and enrichment of novel symbionts in the deep terrestrial subsurface.</title>
        <authorList>
            <person name="Probst A.J."/>
            <person name="Ladd B."/>
            <person name="Jarett J.K."/>
            <person name="Geller-Mcgrath D.E."/>
            <person name="Sieber C.M.K."/>
            <person name="Emerson J.B."/>
            <person name="Anantharaman K."/>
            <person name="Thomas B.C."/>
            <person name="Malmstrom R."/>
            <person name="Stieglmeier M."/>
            <person name="Klingl A."/>
            <person name="Woyke T."/>
            <person name="Ryan C.M."/>
            <person name="Banfield J.F."/>
        </authorList>
    </citation>
    <scope>NUCLEOTIDE SEQUENCE [LARGE SCALE GENOMIC DNA]</scope>
</reference>
<evidence type="ECO:0008006" key="4">
    <source>
        <dbReference type="Google" id="ProtNLM"/>
    </source>
</evidence>
<organism evidence="2 3">
    <name type="scientific">Candidatus Zambryskibacteria bacterium CG_4_9_14_3_um_filter_42_15</name>
    <dbReference type="NCBI Taxonomy" id="1975112"/>
    <lineage>
        <taxon>Bacteria</taxon>
        <taxon>Candidatus Zambryskiibacteriota</taxon>
    </lineage>
</organism>
<dbReference type="AlphaFoldDB" id="A0A2M7WST9"/>
<sequence length="156" mass="17650">MFPNWAKNILFLLVFMISSLVLVIIIDGLLSGTDLTPLNTVIEQTVTHMRTPFLTTFFIFITRLGDPFVLSFATALISTLLVVRGRHYDAVLFITSLLISVILLLVLKNTFQIARPSYNIINTSEWSFPSGHVTVTTAFFFLLVYSFFGYMKTLRG</sequence>
<evidence type="ECO:0000256" key="1">
    <source>
        <dbReference type="SAM" id="Phobius"/>
    </source>
</evidence>
<keyword evidence="1" id="KW-0472">Membrane</keyword>
<gene>
    <name evidence="2" type="ORF">CO185_00670</name>
</gene>
<feature type="transmembrane region" description="Helical" evidence="1">
    <location>
        <begin position="90"/>
        <end position="111"/>
    </location>
</feature>
<feature type="transmembrane region" description="Helical" evidence="1">
    <location>
        <begin position="57"/>
        <end position="83"/>
    </location>
</feature>
<feature type="transmembrane region" description="Helical" evidence="1">
    <location>
        <begin position="131"/>
        <end position="151"/>
    </location>
</feature>
<proteinExistence type="predicted"/>
<dbReference type="EMBL" id="PFXF01000011">
    <property type="protein sequence ID" value="PJA33062.1"/>
    <property type="molecule type" value="Genomic_DNA"/>
</dbReference>
<dbReference type="Proteomes" id="UP000230758">
    <property type="component" value="Unassembled WGS sequence"/>
</dbReference>
<keyword evidence="1" id="KW-1133">Transmembrane helix</keyword>
<evidence type="ECO:0000313" key="2">
    <source>
        <dbReference type="EMBL" id="PJA33062.1"/>
    </source>
</evidence>
<evidence type="ECO:0000313" key="3">
    <source>
        <dbReference type="Proteomes" id="UP000230758"/>
    </source>
</evidence>
<protein>
    <recommendedName>
        <fullName evidence="4">Phosphatidic acid phosphatase type 2/haloperoxidase domain-containing protein</fullName>
    </recommendedName>
</protein>
<dbReference type="InterPro" id="IPR036938">
    <property type="entry name" value="PAP2/HPO_sf"/>
</dbReference>
<feature type="transmembrane region" description="Helical" evidence="1">
    <location>
        <begin position="9"/>
        <end position="30"/>
    </location>
</feature>
<comment type="caution">
    <text evidence="2">The sequence shown here is derived from an EMBL/GenBank/DDBJ whole genome shotgun (WGS) entry which is preliminary data.</text>
</comment>
<name>A0A2M7WST9_9BACT</name>
<accession>A0A2M7WST9</accession>
<dbReference type="SUPFAM" id="SSF48317">
    <property type="entry name" value="Acid phosphatase/Vanadium-dependent haloperoxidase"/>
    <property type="match status" value="1"/>
</dbReference>
<keyword evidence="1" id="KW-0812">Transmembrane</keyword>
<feature type="non-terminal residue" evidence="2">
    <location>
        <position position="156"/>
    </location>
</feature>